<dbReference type="Proteomes" id="UP000001654">
    <property type="component" value="Chromosome"/>
</dbReference>
<organism evidence="1 2">
    <name type="scientific">Zunongwangia profunda (strain DSM 18752 / CCTCC AB 206139 / SM-A87)</name>
    <name type="common">Wangia profunda</name>
    <dbReference type="NCBI Taxonomy" id="655815"/>
    <lineage>
        <taxon>Bacteria</taxon>
        <taxon>Pseudomonadati</taxon>
        <taxon>Bacteroidota</taxon>
        <taxon>Flavobacteriia</taxon>
        <taxon>Flavobacteriales</taxon>
        <taxon>Flavobacteriaceae</taxon>
        <taxon>Zunongwangia</taxon>
    </lineage>
</organism>
<reference evidence="1 2" key="1">
    <citation type="journal article" date="2010" name="BMC Genomics">
        <title>The complete genome of Zunongwangia profunda SM-A87 reveals its adaptation to the deep-sea environment and ecological role in sedimentary organic nitrogen degradation.</title>
        <authorList>
            <person name="Qin Q.L."/>
            <person name="Zhang X.Y."/>
            <person name="Wang X.M."/>
            <person name="Liu G.M."/>
            <person name="Chen X.L."/>
            <person name="Xie B.B."/>
            <person name="Dang H.Y."/>
            <person name="Zhou B.C."/>
            <person name="Yu J."/>
            <person name="Zhang Y.Z."/>
        </authorList>
    </citation>
    <scope>NUCLEOTIDE SEQUENCE [LARGE SCALE GENOMIC DNA]</scope>
    <source>
        <strain evidence="2">DSM 18752 / CCTCC AB 206139 / SM-A87</strain>
    </source>
</reference>
<dbReference type="STRING" id="655815.ZPR_3999"/>
<proteinExistence type="predicted"/>
<dbReference type="eggNOG" id="COG0860">
    <property type="taxonomic scope" value="Bacteria"/>
</dbReference>
<accession>D5B9J0</accession>
<keyword evidence="2" id="KW-1185">Reference proteome</keyword>
<dbReference type="HOGENOM" id="CLU_3013449_0_0_10"/>
<name>D5B9J0_ZUNPS</name>
<sequence length="56" mass="6837">MYVEKYESRNSNESTWFVYQLQNQIRKHLGFESRGVKFFNFQVFQETVGAPWNWAL</sequence>
<protein>
    <submittedName>
        <fullName evidence="1">N-acetylmuramoyl-L-alanine amidase</fullName>
    </submittedName>
</protein>
<dbReference type="AlphaFoldDB" id="D5B9J0"/>
<evidence type="ECO:0000313" key="2">
    <source>
        <dbReference type="Proteomes" id="UP000001654"/>
    </source>
</evidence>
<dbReference type="KEGG" id="zpr:ZPR_3999"/>
<gene>
    <name evidence="1" type="ordered locus">ZPR_3999</name>
</gene>
<evidence type="ECO:0000313" key="1">
    <source>
        <dbReference type="EMBL" id="ADF54303.1"/>
    </source>
</evidence>
<dbReference type="EMBL" id="CP001650">
    <property type="protein sequence ID" value="ADF54303.1"/>
    <property type="molecule type" value="Genomic_DNA"/>
</dbReference>